<dbReference type="EMBL" id="JBAWSX010000003">
    <property type="protein sequence ID" value="MEI4801060.1"/>
    <property type="molecule type" value="Genomic_DNA"/>
</dbReference>
<dbReference type="InterPro" id="IPR036166">
    <property type="entry name" value="YxeA-like_sf"/>
</dbReference>
<comment type="caution">
    <text evidence="1">The sequence shown here is derived from an EMBL/GenBank/DDBJ whole genome shotgun (WGS) entry which is preliminary data.</text>
</comment>
<dbReference type="InterPro" id="IPR006542">
    <property type="entry name" value="DUF1093"/>
</dbReference>
<reference evidence="1 2" key="1">
    <citation type="submission" date="2024-01" db="EMBL/GenBank/DDBJ databases">
        <title>Seven novel Bacillus-like species.</title>
        <authorList>
            <person name="Liu G."/>
        </authorList>
    </citation>
    <scope>NUCLEOTIDE SEQUENCE [LARGE SCALE GENOMIC DNA]</scope>
    <source>
        <strain evidence="1 2">FJAT-51639</strain>
    </source>
</reference>
<dbReference type="SUPFAM" id="SSF159121">
    <property type="entry name" value="BC4932-like"/>
    <property type="match status" value="1"/>
</dbReference>
<dbReference type="PANTHER" id="PTHR36433:SF2">
    <property type="entry name" value="YXEA FAMILY PROTEIN"/>
    <property type="match status" value="1"/>
</dbReference>
<proteinExistence type="predicted"/>
<dbReference type="PANTHER" id="PTHR36433">
    <property type="entry name" value="HYPOTHETICAL CYTOSOLIC PROTEIN"/>
    <property type="match status" value="1"/>
</dbReference>
<sequence length="119" mass="13661">MRMMLKVVTVFVILCGAGAFYLQSKTEGVQAFVDNFFSSKEVKECYAVTNQGEKKGDQYLYAFTAYDREGNKQVVKKMINRELRRGEYLKIYAKGSQAKGWAEARENEVPVKVLEKLKK</sequence>
<evidence type="ECO:0000313" key="2">
    <source>
        <dbReference type="Proteomes" id="UP001372526"/>
    </source>
</evidence>
<dbReference type="Pfam" id="PF06486">
    <property type="entry name" value="DUF1093"/>
    <property type="match status" value="1"/>
</dbReference>
<gene>
    <name evidence="1" type="ORF">WAZ07_06915</name>
</gene>
<dbReference type="RefSeq" id="WP_336471862.1">
    <property type="nucleotide sequence ID" value="NZ_JBAWSX010000003.1"/>
</dbReference>
<dbReference type="Gene3D" id="2.40.50.480">
    <property type="match status" value="1"/>
</dbReference>
<evidence type="ECO:0000313" key="1">
    <source>
        <dbReference type="EMBL" id="MEI4801060.1"/>
    </source>
</evidence>
<keyword evidence="2" id="KW-1185">Reference proteome</keyword>
<dbReference type="NCBIfam" id="TIGR01655">
    <property type="entry name" value="yxeA_fam"/>
    <property type="match status" value="1"/>
</dbReference>
<name>A0ABU8FEE6_9BACI</name>
<protein>
    <submittedName>
        <fullName evidence="1">YxeA family protein</fullName>
    </submittedName>
</protein>
<dbReference type="Proteomes" id="UP001372526">
    <property type="component" value="Unassembled WGS sequence"/>
</dbReference>
<accession>A0ABU8FEE6</accession>
<organism evidence="1 2">
    <name type="scientific">Bacillus bruguierae</name>
    <dbReference type="NCBI Taxonomy" id="3127667"/>
    <lineage>
        <taxon>Bacteria</taxon>
        <taxon>Bacillati</taxon>
        <taxon>Bacillota</taxon>
        <taxon>Bacilli</taxon>
        <taxon>Bacillales</taxon>
        <taxon>Bacillaceae</taxon>
        <taxon>Bacillus</taxon>
    </lineage>
</organism>